<dbReference type="RefSeq" id="WP_138673966.1">
    <property type="nucleotide sequence ID" value="NZ_VCKY01000385.1"/>
</dbReference>
<dbReference type="Proteomes" id="UP000309128">
    <property type="component" value="Unassembled WGS sequence"/>
</dbReference>
<proteinExistence type="predicted"/>
<accession>A0A5S4EVL6</accession>
<dbReference type="OrthoDB" id="3214694at2"/>
<protein>
    <submittedName>
        <fullName evidence="1">Uncharacterized protein</fullName>
    </submittedName>
</protein>
<evidence type="ECO:0000313" key="2">
    <source>
        <dbReference type="Proteomes" id="UP000309128"/>
    </source>
</evidence>
<comment type="caution">
    <text evidence="1">The sequence shown here is derived from an EMBL/GenBank/DDBJ whole genome shotgun (WGS) entry which is preliminary data.</text>
</comment>
<dbReference type="AlphaFoldDB" id="A0A5S4EVL6"/>
<evidence type="ECO:0000313" key="1">
    <source>
        <dbReference type="EMBL" id="TMR07223.1"/>
    </source>
</evidence>
<gene>
    <name evidence="1" type="ORF">ETD86_51820</name>
</gene>
<name>A0A5S4EVL6_9ACTN</name>
<organism evidence="1 2">
    <name type="scientific">Nonomuraea turkmeniaca</name>
    <dbReference type="NCBI Taxonomy" id="103838"/>
    <lineage>
        <taxon>Bacteria</taxon>
        <taxon>Bacillati</taxon>
        <taxon>Actinomycetota</taxon>
        <taxon>Actinomycetes</taxon>
        <taxon>Streptosporangiales</taxon>
        <taxon>Streptosporangiaceae</taxon>
        <taxon>Nonomuraea</taxon>
    </lineage>
</organism>
<sequence length="59" mass="6664">MITHRPTARVILADPRDRILPFRFTPPDPWPKEPAWHLPGLLAGVHTTGPAPLRQAHEN</sequence>
<keyword evidence="2" id="KW-1185">Reference proteome</keyword>
<reference evidence="1 2" key="1">
    <citation type="submission" date="2019-05" db="EMBL/GenBank/DDBJ databases">
        <title>Draft genome sequence of Nonomuraea turkmeniaca DSM 43926.</title>
        <authorList>
            <person name="Saricaoglu S."/>
            <person name="Isik K."/>
        </authorList>
    </citation>
    <scope>NUCLEOTIDE SEQUENCE [LARGE SCALE GENOMIC DNA]</scope>
    <source>
        <strain evidence="1 2">DSM 43926</strain>
    </source>
</reference>
<dbReference type="EMBL" id="VCKY01000385">
    <property type="protein sequence ID" value="TMR07223.1"/>
    <property type="molecule type" value="Genomic_DNA"/>
</dbReference>